<dbReference type="PANTHER" id="PTHR24408:SF58">
    <property type="entry name" value="TRANSCRIPTION FACTOR (TFIIIA), PUTATIVE (AFU_ORTHOLOGUE AFUA_1G05150)-RELATED"/>
    <property type="match status" value="1"/>
</dbReference>
<dbReference type="SMART" id="SM00355">
    <property type="entry name" value="ZnF_C2H2"/>
    <property type="match status" value="7"/>
</dbReference>
<proteinExistence type="predicted"/>
<keyword evidence="2" id="KW-0677">Repeat</keyword>
<evidence type="ECO:0000256" key="4">
    <source>
        <dbReference type="ARBA" id="ARBA00022833"/>
    </source>
</evidence>
<dbReference type="FunFam" id="3.30.160.60:FF:001949">
    <property type="entry name" value="zinc finger protein 62 homolog isoform X2"/>
    <property type="match status" value="1"/>
</dbReference>
<evidence type="ECO:0000256" key="3">
    <source>
        <dbReference type="ARBA" id="ARBA00022771"/>
    </source>
</evidence>
<sequence length="788" mass="88991">MDKPMEKSVTSQIIFLTVQNNPTNDDCVTLLADFQQPNVLQSQTFVKDTSSVPNSTSFEKLAKRRSIYVCTFCQVFSTSDEAVAEHIASVHNVSLPVGTRPENFVSRLQALPNENEKCCRKKVGRPRKLPKEHAVEAVDTVCNFEPLPGPDGLYWCQKCHKHFRKPRQLSRHVCLEIDDQDNFSDDSSVISDGSEDFQVHMSIDPVPWTRRQKRRNDINSKENNNETSLEFSCNGAVSGEDGLNKVTSKWRNDPSYVPPFRNENEKLAFEKHLKSIDYSFVDDMFIIERKRCKIQSGNVHTGHHFSKIYTCIKCKKVLKSLFHIRMHCLTHTDVQPFTCPECPYRTNSKGSLYTHMRKHTGNVFHCSYCGFQSTKRAHMLDHEATHSTTVQLCKLCKNSYKTVKSLIAHIRRYHNNPGGKRYIKSLSSKQSKESLINCNICQKKFKSAYTFENHNMSHHNVCLPPPPLANTQNDILKNASEGGVSELHLDKLCSAEATSALEQSVQVSAACVLEQSSPIPATSVLQQPAQISTDTLADIVLDNFLKEAQCETDVLCENAFETSEQLSDAATLLNGFQRKSMAEKLPISDESYEFCSSEASILAECEKTLNLNILNECLHKSNFSDNCLTEVCNQKSNLVSTSALSMDCSEQYILSPDFPDSVLQSAEVEQLHERVSEDVSDKTCTTESKSAEIKLFEKCRRAPAYVCCVCSAIYICPATLKVHLKEHVNTSALLEQQEDFEPEKISQNEFDNVCKILQDPIDSCSSDEKELEKLYTSSLDMMWYLPAV</sequence>
<dbReference type="EMBL" id="KK122364">
    <property type="protein sequence ID" value="KFM82588.1"/>
    <property type="molecule type" value="Genomic_DNA"/>
</dbReference>
<dbReference type="PANTHER" id="PTHR24408">
    <property type="entry name" value="ZINC FINGER PROTEIN"/>
    <property type="match status" value="1"/>
</dbReference>
<evidence type="ECO:0000256" key="6">
    <source>
        <dbReference type="ARBA" id="ARBA00023163"/>
    </source>
</evidence>
<dbReference type="GO" id="GO:0000981">
    <property type="term" value="F:DNA-binding transcription factor activity, RNA polymerase II-specific"/>
    <property type="evidence" value="ECO:0007669"/>
    <property type="project" value="TreeGrafter"/>
</dbReference>
<dbReference type="Gene3D" id="3.30.160.60">
    <property type="entry name" value="Classic Zinc Finger"/>
    <property type="match status" value="2"/>
</dbReference>
<dbReference type="AlphaFoldDB" id="A0A087UYZ9"/>
<dbReference type="GO" id="GO:0008270">
    <property type="term" value="F:zinc ion binding"/>
    <property type="evidence" value="ECO:0007669"/>
    <property type="project" value="UniProtKB-KW"/>
</dbReference>
<evidence type="ECO:0000256" key="7">
    <source>
        <dbReference type="ARBA" id="ARBA00023242"/>
    </source>
</evidence>
<dbReference type="InterPro" id="IPR013087">
    <property type="entry name" value="Znf_C2H2_type"/>
</dbReference>
<dbReference type="Proteomes" id="UP000054359">
    <property type="component" value="Unassembled WGS sequence"/>
</dbReference>
<evidence type="ECO:0000313" key="11">
    <source>
        <dbReference type="Proteomes" id="UP000054359"/>
    </source>
</evidence>
<evidence type="ECO:0000256" key="1">
    <source>
        <dbReference type="ARBA" id="ARBA00022723"/>
    </source>
</evidence>
<dbReference type="OMA" id="YVCTFCQ"/>
<dbReference type="PROSITE" id="PS50157">
    <property type="entry name" value="ZINC_FINGER_C2H2_2"/>
    <property type="match status" value="3"/>
</dbReference>
<evidence type="ECO:0000256" key="2">
    <source>
        <dbReference type="ARBA" id="ARBA00022737"/>
    </source>
</evidence>
<reference evidence="10 11" key="1">
    <citation type="submission" date="2013-11" db="EMBL/GenBank/DDBJ databases">
        <title>Genome sequencing of Stegodyphus mimosarum.</title>
        <authorList>
            <person name="Bechsgaard J."/>
        </authorList>
    </citation>
    <scope>NUCLEOTIDE SEQUENCE [LARGE SCALE GENOMIC DNA]</scope>
</reference>
<keyword evidence="3 8" id="KW-0863">Zinc-finger</keyword>
<evidence type="ECO:0000256" key="8">
    <source>
        <dbReference type="PROSITE-ProRule" id="PRU00042"/>
    </source>
</evidence>
<keyword evidence="1" id="KW-0479">Metal-binding</keyword>
<dbReference type="InterPro" id="IPR036236">
    <property type="entry name" value="Znf_C2H2_sf"/>
</dbReference>
<dbReference type="PROSITE" id="PS00028">
    <property type="entry name" value="ZINC_FINGER_C2H2_1"/>
    <property type="match status" value="3"/>
</dbReference>
<keyword evidence="6" id="KW-0804">Transcription</keyword>
<dbReference type="GO" id="GO:0043565">
    <property type="term" value="F:sequence-specific DNA binding"/>
    <property type="evidence" value="ECO:0007669"/>
    <property type="project" value="TreeGrafter"/>
</dbReference>
<organism evidence="10 11">
    <name type="scientific">Stegodyphus mimosarum</name>
    <name type="common">African social velvet spider</name>
    <dbReference type="NCBI Taxonomy" id="407821"/>
    <lineage>
        <taxon>Eukaryota</taxon>
        <taxon>Metazoa</taxon>
        <taxon>Ecdysozoa</taxon>
        <taxon>Arthropoda</taxon>
        <taxon>Chelicerata</taxon>
        <taxon>Arachnida</taxon>
        <taxon>Araneae</taxon>
        <taxon>Araneomorphae</taxon>
        <taxon>Entelegynae</taxon>
        <taxon>Eresoidea</taxon>
        <taxon>Eresidae</taxon>
        <taxon>Stegodyphus</taxon>
    </lineage>
</organism>
<dbReference type="GO" id="GO:0005634">
    <property type="term" value="C:nucleus"/>
    <property type="evidence" value="ECO:0007669"/>
    <property type="project" value="TreeGrafter"/>
</dbReference>
<dbReference type="Pfam" id="PF00096">
    <property type="entry name" value="zf-C2H2"/>
    <property type="match status" value="1"/>
</dbReference>
<feature type="domain" description="C2H2-type" evidence="9">
    <location>
        <begin position="154"/>
        <end position="181"/>
    </location>
</feature>
<keyword evidence="7" id="KW-0539">Nucleus</keyword>
<keyword evidence="11" id="KW-1185">Reference proteome</keyword>
<dbReference type="SUPFAM" id="SSF57667">
    <property type="entry name" value="beta-beta-alpha zinc fingers"/>
    <property type="match status" value="1"/>
</dbReference>
<gene>
    <name evidence="10" type="ORF">X975_14600</name>
</gene>
<evidence type="ECO:0000313" key="10">
    <source>
        <dbReference type="EMBL" id="KFM82588.1"/>
    </source>
</evidence>
<protein>
    <submittedName>
        <fullName evidence="10">Zinc finger protein ZFAT</fullName>
    </submittedName>
</protein>
<evidence type="ECO:0000259" key="9">
    <source>
        <dbReference type="PROSITE" id="PS50157"/>
    </source>
</evidence>
<feature type="non-terminal residue" evidence="10">
    <location>
        <position position="788"/>
    </location>
</feature>
<feature type="domain" description="C2H2-type" evidence="9">
    <location>
        <begin position="337"/>
        <end position="364"/>
    </location>
</feature>
<dbReference type="STRING" id="407821.A0A087UYZ9"/>
<keyword evidence="5" id="KW-0805">Transcription regulation</keyword>
<name>A0A087UYZ9_STEMI</name>
<dbReference type="OrthoDB" id="10015593at2759"/>
<keyword evidence="4" id="KW-0862">Zinc</keyword>
<evidence type="ECO:0000256" key="5">
    <source>
        <dbReference type="ARBA" id="ARBA00023015"/>
    </source>
</evidence>
<accession>A0A087UYZ9</accession>
<feature type="domain" description="C2H2-type" evidence="9">
    <location>
        <begin position="309"/>
        <end position="336"/>
    </location>
</feature>